<evidence type="ECO:0000256" key="1">
    <source>
        <dbReference type="SAM" id="MobiDB-lite"/>
    </source>
</evidence>
<dbReference type="InterPro" id="IPR014145">
    <property type="entry name" value="LigD_pol_dom"/>
</dbReference>
<feature type="region of interest" description="Disordered" evidence="1">
    <location>
        <begin position="1"/>
        <end position="38"/>
    </location>
</feature>
<dbReference type="PANTHER" id="PTHR42705:SF2">
    <property type="entry name" value="BIFUNCTIONAL NON-HOMOLOGOUS END JOINING PROTEIN LIGD"/>
    <property type="match status" value="1"/>
</dbReference>
<dbReference type="NCBIfam" id="TIGR02778">
    <property type="entry name" value="ligD_pol"/>
    <property type="match status" value="1"/>
</dbReference>
<protein>
    <submittedName>
        <fullName evidence="3">Non-homologous end-joining DNA ligase</fullName>
        <ecNumber evidence="3">6.5.1.1</ecNumber>
    </submittedName>
</protein>
<keyword evidence="3" id="KW-0436">Ligase</keyword>
<proteinExistence type="predicted"/>
<name>A0ABV8QIR1_9GAMM</name>
<dbReference type="GO" id="GO:0003910">
    <property type="term" value="F:DNA ligase (ATP) activity"/>
    <property type="evidence" value="ECO:0007669"/>
    <property type="project" value="UniProtKB-EC"/>
</dbReference>
<dbReference type="PANTHER" id="PTHR42705">
    <property type="entry name" value="BIFUNCTIONAL NON-HOMOLOGOUS END JOINING PROTEIN LIGD"/>
    <property type="match status" value="1"/>
</dbReference>
<dbReference type="EMBL" id="JBHSDI010000011">
    <property type="protein sequence ID" value="MFC4258989.1"/>
    <property type="molecule type" value="Genomic_DNA"/>
</dbReference>
<organism evidence="3 4">
    <name type="scientific">Marinobacter lacisalsi</name>
    <dbReference type="NCBI Taxonomy" id="475979"/>
    <lineage>
        <taxon>Bacteria</taxon>
        <taxon>Pseudomonadati</taxon>
        <taxon>Pseudomonadota</taxon>
        <taxon>Gammaproteobacteria</taxon>
        <taxon>Pseudomonadales</taxon>
        <taxon>Marinobacteraceae</taxon>
        <taxon>Marinobacter</taxon>
    </lineage>
</organism>
<reference evidence="4" key="1">
    <citation type="journal article" date="2019" name="Int. J. Syst. Evol. Microbiol.">
        <title>The Global Catalogue of Microorganisms (GCM) 10K type strain sequencing project: providing services to taxonomists for standard genome sequencing and annotation.</title>
        <authorList>
            <consortium name="The Broad Institute Genomics Platform"/>
            <consortium name="The Broad Institute Genome Sequencing Center for Infectious Disease"/>
            <person name="Wu L."/>
            <person name="Ma J."/>
        </authorList>
    </citation>
    <scope>NUCLEOTIDE SEQUENCE [LARGE SCALE GENOMIC DNA]</scope>
    <source>
        <strain evidence="4">CECT 7297</strain>
    </source>
</reference>
<dbReference type="Proteomes" id="UP001595798">
    <property type="component" value="Unassembled WGS sequence"/>
</dbReference>
<dbReference type="Gene3D" id="3.90.920.10">
    <property type="entry name" value="DNA primase, PRIM domain"/>
    <property type="match status" value="1"/>
</dbReference>
<evidence type="ECO:0000313" key="3">
    <source>
        <dbReference type="EMBL" id="MFC4258989.1"/>
    </source>
</evidence>
<comment type="caution">
    <text evidence="3">The sequence shown here is derived from an EMBL/GenBank/DDBJ whole genome shotgun (WGS) entry which is preliminary data.</text>
</comment>
<dbReference type="Pfam" id="PF21686">
    <property type="entry name" value="LigD_Prim-Pol"/>
    <property type="match status" value="1"/>
</dbReference>
<feature type="domain" description="DNA ligase D polymerase" evidence="2">
    <location>
        <begin position="51"/>
        <end position="305"/>
    </location>
</feature>
<evidence type="ECO:0000259" key="2">
    <source>
        <dbReference type="Pfam" id="PF21686"/>
    </source>
</evidence>
<keyword evidence="4" id="KW-1185">Reference proteome</keyword>
<evidence type="ECO:0000313" key="4">
    <source>
        <dbReference type="Proteomes" id="UP001595798"/>
    </source>
</evidence>
<accession>A0ABV8QIR1</accession>
<sequence>MTSTNQAASRATTRRGRSGTESTRDHSGRPMVAGVPITHPDRVLYPGQGITKLDVARYYEQVQDHLLPHLVNRPLSLVRCPEGLEAECFFQKHPDKSFARDVPRTSIAEKQGGSSTYLYVTSASDLVWLVQYGVLEFHPWGCTINNVEKPDTLIFDLDPGPGVPWRAISQAATSLKERLDSLGLVSFLQASGGKGLHLVVPVKPEWGWDELKAFTQGISEAHAADDPKALTTNMSKARRRGKVFIDYLRNGRGNTSIARYSTRARENATVATPLRWDELSPGATANRYTVNNIRRRLSALKADPWHGYEDARNTISKRLLDQYAGG</sequence>
<gene>
    <name evidence="3" type="primary">ligD</name>
    <name evidence="3" type="ORF">ACFOZ5_08110</name>
</gene>
<dbReference type="CDD" id="cd04862">
    <property type="entry name" value="PaeLigD_Pol_like"/>
    <property type="match status" value="1"/>
</dbReference>
<dbReference type="InterPro" id="IPR033651">
    <property type="entry name" value="PaeLigD_Pol-like"/>
</dbReference>
<dbReference type="InterPro" id="IPR052171">
    <property type="entry name" value="NHEJ_LigD"/>
</dbReference>
<dbReference type="RefSeq" id="WP_379886531.1">
    <property type="nucleotide sequence ID" value="NZ_JBHSDI010000011.1"/>
</dbReference>
<dbReference type="EC" id="6.5.1.1" evidence="3"/>